<name>A0A0C3RCU5_9PORP</name>
<keyword evidence="4" id="KW-1185">Reference proteome</keyword>
<dbReference type="RefSeq" id="WP_041502637.1">
    <property type="nucleotide sequence ID" value="NZ_JPIT01000009.1"/>
</dbReference>
<evidence type="ECO:0000313" key="4">
    <source>
        <dbReference type="Proteomes" id="UP000031980"/>
    </source>
</evidence>
<gene>
    <name evidence="1" type="ORF">BA92_10905</name>
    <name evidence="2" type="ORF">IE90_03965</name>
</gene>
<dbReference type="AlphaFoldDB" id="A0A0C3RCU5"/>
<organism evidence="1 4">
    <name type="scientific">Sanguibacteroides justesenii</name>
    <dbReference type="NCBI Taxonomy" id="1547597"/>
    <lineage>
        <taxon>Bacteria</taxon>
        <taxon>Pseudomonadati</taxon>
        <taxon>Bacteroidota</taxon>
        <taxon>Bacteroidia</taxon>
        <taxon>Bacteroidales</taxon>
        <taxon>Porphyromonadaceae</taxon>
        <taxon>Sanguibacteroides</taxon>
    </lineage>
</organism>
<dbReference type="OrthoDB" id="1065092at2"/>
<evidence type="ECO:0000313" key="2">
    <source>
        <dbReference type="EMBL" id="KIO46513.1"/>
    </source>
</evidence>
<dbReference type="EMBL" id="JPIU01000040">
    <property type="protein sequence ID" value="KIO43901.1"/>
    <property type="molecule type" value="Genomic_DNA"/>
</dbReference>
<dbReference type="Proteomes" id="UP000031937">
    <property type="component" value="Unassembled WGS sequence"/>
</dbReference>
<proteinExistence type="predicted"/>
<sequence length="245" mass="27589">MNFLGKTILVLLLIGVVVEVKARNSLKSVVFKVSGDIVSSYIWRGAYNAGASIQPTLSMGIGAFSLTAWGSKEISGTHKEIDLTAAYRWGKFNIFVADYWWEGEKLGDRVSWKNNNYFHFDNRNTAHHVEVGIGYVVSDKFPLCISWSTMVWGADKKDNEKQNYSSYAEMTCPFSVKNVDLNFTLGFSPYESELYAVRGFSITNIELGASKEIQFTKAFSLPVFTRIVFDPAHEDAHFVLGFTLR</sequence>
<comment type="caution">
    <text evidence="1">The sequence shown here is derived from an EMBL/GenBank/DDBJ whole genome shotgun (WGS) entry which is preliminary data.</text>
</comment>
<reference evidence="1 4" key="1">
    <citation type="submission" date="2014-07" db="EMBL/GenBank/DDBJ databases">
        <title>Porphyromonadaceae bacterium OUH 308042 = ATCC BAA-2681 = DSM 28342 draft genome.</title>
        <authorList>
            <person name="Sydenham T.V."/>
            <person name="Hasman H."/>
            <person name="Justensen U.S."/>
        </authorList>
    </citation>
    <scope>NUCLEOTIDE SEQUENCE [LARGE SCALE GENOMIC DNA]</scope>
    <source>
        <strain evidence="1 4">OUH 308042</strain>
    </source>
</reference>
<reference evidence="2 3" key="2">
    <citation type="submission" date="2014-07" db="EMBL/GenBank/DDBJ databases">
        <title>Porphyromonadaceae bacterium OUH 334697 = ATCC BAA-2682 = DSM 28341 draft genome.</title>
        <authorList>
            <person name="Sydenham T.V."/>
            <person name="Hasman H."/>
            <person name="Justesen U.S."/>
        </authorList>
    </citation>
    <scope>NUCLEOTIDE SEQUENCE [LARGE SCALE GENOMIC DNA]</scope>
    <source>
        <strain evidence="2 3">OUH 334697</strain>
    </source>
</reference>
<protein>
    <submittedName>
        <fullName evidence="1">Uncharacterized protein</fullName>
    </submittedName>
</protein>
<dbReference type="Proteomes" id="UP000031980">
    <property type="component" value="Unassembled WGS sequence"/>
</dbReference>
<evidence type="ECO:0000313" key="3">
    <source>
        <dbReference type="Proteomes" id="UP000031937"/>
    </source>
</evidence>
<accession>A0A0C3RCU5</accession>
<evidence type="ECO:0000313" key="1">
    <source>
        <dbReference type="EMBL" id="KIO43901.1"/>
    </source>
</evidence>
<dbReference type="EMBL" id="JPIT01000009">
    <property type="protein sequence ID" value="KIO46513.1"/>
    <property type="molecule type" value="Genomic_DNA"/>
</dbReference>